<accession>A0A081CG38</accession>
<protein>
    <submittedName>
        <fullName evidence="1">Uncharacterized protein</fullName>
    </submittedName>
</protein>
<sequence>MTHLESVSFVGSYLAVAETERQGLCPTCVERRATNEHELAIANMGYRAAVTACTDQGLVYKHLSLRQMKEALLLYQRRRQVPFMAMNKAQLAKICSYARSASAVAEGGEPISSDNMDHWEMIEFLTSFCGSPCAPNGILNDASDWEEEPADQEEEQLASLDRTPLADTTNAAAWSSSTSAAAAAPRYKWSLDQATAKYEALRAALRAGVDIREQLDGKPINTVTPAQLARDIAAVLRKPSFRPVPVPPLPTQPLATPSQPSGTIEGITPLSLRCHSLDPQRQCFVGIGRLGLLYTRNQFASLSHQLEHIIDHTEEVNPGFRLCWLCSSRFCTKEDAKHVEQCGEAYFSTGPRPLTLAGLELHYCLSNATTILDMVYYMPLNVDRTVYSRRDRWQRQIYNLLTDTSVTLPGGRSRRQQEVQVATDAVQDVRVHRAVPYPVQAKFCFLPVRPNTAVDPSTRQPTLRQARPTAVPRKTTFNEGLQHLRSQRRAH</sequence>
<organism evidence="1 2">
    <name type="scientific">Pseudozyma antarctica</name>
    <name type="common">Yeast</name>
    <name type="synonym">Candida antarctica</name>
    <dbReference type="NCBI Taxonomy" id="84753"/>
    <lineage>
        <taxon>Eukaryota</taxon>
        <taxon>Fungi</taxon>
        <taxon>Dikarya</taxon>
        <taxon>Basidiomycota</taxon>
        <taxon>Ustilaginomycotina</taxon>
        <taxon>Ustilaginomycetes</taxon>
        <taxon>Ustilaginales</taxon>
        <taxon>Ustilaginaceae</taxon>
        <taxon>Moesziomyces</taxon>
    </lineage>
</organism>
<dbReference type="EMBL" id="DF830076">
    <property type="protein sequence ID" value="GAK65634.1"/>
    <property type="molecule type" value="Genomic_DNA"/>
</dbReference>
<dbReference type="GeneID" id="26304706"/>
<dbReference type="AlphaFoldDB" id="A0A081CG38"/>
<name>A0A081CG38_PSEA2</name>
<proteinExistence type="predicted"/>
<dbReference type="RefSeq" id="XP_014656297.1">
    <property type="nucleotide sequence ID" value="XM_014800811.1"/>
</dbReference>
<gene>
    <name evidence="1" type="ORF">PAN0_009d3852</name>
</gene>
<dbReference type="HOGENOM" id="CLU_555474_0_0_1"/>
<evidence type="ECO:0000313" key="2">
    <source>
        <dbReference type="Proteomes" id="UP000053758"/>
    </source>
</evidence>
<evidence type="ECO:0000313" key="1">
    <source>
        <dbReference type="EMBL" id="GAK65634.1"/>
    </source>
</evidence>
<dbReference type="Proteomes" id="UP000053758">
    <property type="component" value="Unassembled WGS sequence"/>
</dbReference>
<keyword evidence="2" id="KW-1185">Reference proteome</keyword>
<reference evidence="2" key="1">
    <citation type="journal article" date="2014" name="Genome Announc.">
        <title>Draft Genome Sequence of the Yeast Pseudozyma antarctica Type Strain JCM10317, a Producer of the Glycolipid Biosurfactants, Mannosylerythritol Lipids.</title>
        <authorList>
            <person name="Saika A."/>
            <person name="Koike H."/>
            <person name="Hori T."/>
            <person name="Fukuoka T."/>
            <person name="Sato S."/>
            <person name="Habe H."/>
            <person name="Kitamoto D."/>
            <person name="Morita T."/>
        </authorList>
    </citation>
    <scope>NUCLEOTIDE SEQUENCE [LARGE SCALE GENOMIC DNA]</scope>
    <source>
        <strain evidence="2">JCM 10317</strain>
    </source>
</reference>